<comment type="caution">
    <text evidence="3">The sequence shown here is derived from an EMBL/GenBank/DDBJ whole genome shotgun (WGS) entry which is preliminary data.</text>
</comment>
<accession>A0ABU2BW94</accession>
<dbReference type="Proteomes" id="UP001183648">
    <property type="component" value="Unassembled WGS sequence"/>
</dbReference>
<keyword evidence="4" id="KW-1185">Reference proteome</keyword>
<sequence>MSLGPDLAGRTFPPTAPFEVTHDHVAAFARSFGSSYDGGPAPATYPIVVAFGAMRTLLDDPDVGISLQHVVHGEQRFSYTRPVVPGDRLTAELTVTSVRSLGAADIIGTRSEITDAEGAHVVTAVATLVHSAPGGTAEPGEPPAPQVGRQR</sequence>
<feature type="domain" description="FAS1-like dehydratase" evidence="2">
    <location>
        <begin position="34"/>
        <end position="123"/>
    </location>
</feature>
<protein>
    <recommendedName>
        <fullName evidence="2">FAS1-like dehydratase domain-containing protein</fullName>
    </recommendedName>
</protein>
<dbReference type="InterPro" id="IPR016709">
    <property type="entry name" value="HadA-like"/>
</dbReference>
<dbReference type="InterPro" id="IPR029069">
    <property type="entry name" value="HotDog_dom_sf"/>
</dbReference>
<organism evidence="3 4">
    <name type="scientific">Nocardioides marmoribigeumensis</name>
    <dbReference type="NCBI Taxonomy" id="433649"/>
    <lineage>
        <taxon>Bacteria</taxon>
        <taxon>Bacillati</taxon>
        <taxon>Actinomycetota</taxon>
        <taxon>Actinomycetes</taxon>
        <taxon>Propionibacteriales</taxon>
        <taxon>Nocardioidaceae</taxon>
        <taxon>Nocardioides</taxon>
    </lineage>
</organism>
<reference evidence="3 4" key="1">
    <citation type="submission" date="2023-07" db="EMBL/GenBank/DDBJ databases">
        <title>Sequencing the genomes of 1000 actinobacteria strains.</title>
        <authorList>
            <person name="Klenk H.-P."/>
        </authorList>
    </citation>
    <scope>NUCLEOTIDE SEQUENCE [LARGE SCALE GENOMIC DNA]</scope>
    <source>
        <strain evidence="3 4">DSM 19426</strain>
    </source>
</reference>
<dbReference type="InterPro" id="IPR039569">
    <property type="entry name" value="FAS1-like_DH_region"/>
</dbReference>
<name>A0ABU2BW94_9ACTN</name>
<proteinExistence type="predicted"/>
<evidence type="ECO:0000313" key="4">
    <source>
        <dbReference type="Proteomes" id="UP001183648"/>
    </source>
</evidence>
<feature type="region of interest" description="Disordered" evidence="1">
    <location>
        <begin position="132"/>
        <end position="151"/>
    </location>
</feature>
<dbReference type="CDD" id="cd03441">
    <property type="entry name" value="R_hydratase_like"/>
    <property type="match status" value="1"/>
</dbReference>
<dbReference type="Gene3D" id="3.10.129.10">
    <property type="entry name" value="Hotdog Thioesterase"/>
    <property type="match status" value="1"/>
</dbReference>
<gene>
    <name evidence="3" type="ORF">J2S63_002455</name>
</gene>
<dbReference type="SUPFAM" id="SSF54637">
    <property type="entry name" value="Thioesterase/thiol ester dehydrase-isomerase"/>
    <property type="match status" value="1"/>
</dbReference>
<evidence type="ECO:0000256" key="1">
    <source>
        <dbReference type="SAM" id="MobiDB-lite"/>
    </source>
</evidence>
<dbReference type="Pfam" id="PF13452">
    <property type="entry name" value="FAS1_DH_region"/>
    <property type="match status" value="1"/>
</dbReference>
<dbReference type="RefSeq" id="WP_310302533.1">
    <property type="nucleotide sequence ID" value="NZ_BAAAPS010000013.1"/>
</dbReference>
<dbReference type="PIRSF" id="PIRSF018072">
    <property type="entry name" value="UCP018072"/>
    <property type="match status" value="1"/>
</dbReference>
<evidence type="ECO:0000259" key="2">
    <source>
        <dbReference type="Pfam" id="PF13452"/>
    </source>
</evidence>
<dbReference type="EMBL" id="JAVDYG010000001">
    <property type="protein sequence ID" value="MDR7362902.1"/>
    <property type="molecule type" value="Genomic_DNA"/>
</dbReference>
<evidence type="ECO:0000313" key="3">
    <source>
        <dbReference type="EMBL" id="MDR7362902.1"/>
    </source>
</evidence>